<evidence type="ECO:0000256" key="1">
    <source>
        <dbReference type="SAM" id="MobiDB-lite"/>
    </source>
</evidence>
<feature type="compositionally biased region" description="Acidic residues" evidence="1">
    <location>
        <begin position="89"/>
        <end position="100"/>
    </location>
</feature>
<protein>
    <submittedName>
        <fullName evidence="2">Uncharacterized protein</fullName>
    </submittedName>
</protein>
<proteinExistence type="predicted"/>
<feature type="compositionally biased region" description="Low complexity" evidence="1">
    <location>
        <begin position="50"/>
        <end position="65"/>
    </location>
</feature>
<dbReference type="AlphaFoldDB" id="A0A067QQV0"/>
<accession>A0A067QQV0</accession>
<name>A0A067QQV0_9AGAM</name>
<dbReference type="EMBL" id="KL197709">
    <property type="protein sequence ID" value="KDQ65046.1"/>
    <property type="molecule type" value="Genomic_DNA"/>
</dbReference>
<evidence type="ECO:0000313" key="3">
    <source>
        <dbReference type="Proteomes" id="UP000027265"/>
    </source>
</evidence>
<feature type="region of interest" description="Disordered" evidence="1">
    <location>
        <begin position="70"/>
        <end position="148"/>
    </location>
</feature>
<dbReference type="HOGENOM" id="CLU_1230217_0_0_1"/>
<gene>
    <name evidence="2" type="ORF">JAAARDRAFT_43849</name>
</gene>
<reference evidence="3" key="1">
    <citation type="journal article" date="2014" name="Proc. Natl. Acad. Sci. U.S.A.">
        <title>Extensive sampling of basidiomycete genomes demonstrates inadequacy of the white-rot/brown-rot paradigm for wood decay fungi.</title>
        <authorList>
            <person name="Riley R."/>
            <person name="Salamov A.A."/>
            <person name="Brown D.W."/>
            <person name="Nagy L.G."/>
            <person name="Floudas D."/>
            <person name="Held B.W."/>
            <person name="Levasseur A."/>
            <person name="Lombard V."/>
            <person name="Morin E."/>
            <person name="Otillar R."/>
            <person name="Lindquist E.A."/>
            <person name="Sun H."/>
            <person name="LaButti K.M."/>
            <person name="Schmutz J."/>
            <person name="Jabbour D."/>
            <person name="Luo H."/>
            <person name="Baker S.E."/>
            <person name="Pisabarro A.G."/>
            <person name="Walton J.D."/>
            <person name="Blanchette R.A."/>
            <person name="Henrissat B."/>
            <person name="Martin F."/>
            <person name="Cullen D."/>
            <person name="Hibbett D.S."/>
            <person name="Grigoriev I.V."/>
        </authorList>
    </citation>
    <scope>NUCLEOTIDE SEQUENCE [LARGE SCALE GENOMIC DNA]</scope>
    <source>
        <strain evidence="3">MUCL 33604</strain>
    </source>
</reference>
<sequence length="235" mass="25480">MSFTVDDLVASFGSSHIGQEALDLAALQAQLTQTLFSAAQPRQEAYHAQPCNTPTASTPSSSNFNWGQIQMHRRSSSVASTSSRKDDRGDMDDMDEDERMVEELLWPSSPSTSSASHNQFPFNHSHSHSHPIPSPAKHRSPSYPHPGQQHFLIDPTPSTFTSTDPFYIAQMQAAQSNNSPQSFFSQAGRPSQHSPFLAAARGRSAVTSSAPVQIPMSVDTSAHTLLVATAAAFDR</sequence>
<organism evidence="2 3">
    <name type="scientific">Jaapia argillacea MUCL 33604</name>
    <dbReference type="NCBI Taxonomy" id="933084"/>
    <lineage>
        <taxon>Eukaryota</taxon>
        <taxon>Fungi</taxon>
        <taxon>Dikarya</taxon>
        <taxon>Basidiomycota</taxon>
        <taxon>Agaricomycotina</taxon>
        <taxon>Agaricomycetes</taxon>
        <taxon>Agaricomycetidae</taxon>
        <taxon>Jaapiales</taxon>
        <taxon>Jaapiaceae</taxon>
        <taxon>Jaapia</taxon>
    </lineage>
</organism>
<evidence type="ECO:0000313" key="2">
    <source>
        <dbReference type="EMBL" id="KDQ65046.1"/>
    </source>
</evidence>
<dbReference type="Proteomes" id="UP000027265">
    <property type="component" value="Unassembled WGS sequence"/>
</dbReference>
<keyword evidence="3" id="KW-1185">Reference proteome</keyword>
<dbReference type="InParanoid" id="A0A067QQV0"/>
<feature type="compositionally biased region" description="Low complexity" evidence="1">
    <location>
        <begin position="107"/>
        <end position="124"/>
    </location>
</feature>
<feature type="region of interest" description="Disordered" evidence="1">
    <location>
        <begin position="46"/>
        <end position="65"/>
    </location>
</feature>